<feature type="binding site" evidence="10">
    <location>
        <position position="443"/>
    </location>
    <ligand>
        <name>Mg(2+)</name>
        <dbReference type="ChEBI" id="CHEBI:18420"/>
        <label>1</label>
        <note>catalytic</note>
    </ligand>
</feature>
<dbReference type="InterPro" id="IPR013759">
    <property type="entry name" value="Topo_IIA_B_C"/>
</dbReference>
<evidence type="ECO:0000256" key="10">
    <source>
        <dbReference type="HAMAP-Rule" id="MF_01898"/>
    </source>
</evidence>
<comment type="cofactor">
    <cofactor evidence="10">
        <name>Mg(2+)</name>
        <dbReference type="ChEBI" id="CHEBI:18420"/>
    </cofactor>
    <cofactor evidence="10">
        <name>Mn(2+)</name>
        <dbReference type="ChEBI" id="CHEBI:29035"/>
    </cofactor>
    <cofactor evidence="10">
        <name>Ca(2+)</name>
        <dbReference type="ChEBI" id="CHEBI:29108"/>
    </cofactor>
    <text evidence="10">Binds two Mg(2+) per subunit. The magnesium ions form salt bridges with both the protein and the DNA. Can also accept other divalent metal cations, such as Mn(2+) or Ca(2+).</text>
</comment>
<reference evidence="12 13" key="1">
    <citation type="submission" date="2021-03" db="EMBL/GenBank/DDBJ databases">
        <title>Assistant Professor.</title>
        <authorList>
            <person name="Huq M.A."/>
        </authorList>
    </citation>
    <scope>NUCLEOTIDE SEQUENCE [LARGE SCALE GENOMIC DNA]</scope>
    <source>
        <strain evidence="12 13">MAH-29</strain>
    </source>
</reference>
<keyword evidence="5 10" id="KW-0067">ATP-binding</keyword>
<protein>
    <recommendedName>
        <fullName evidence="10">DNA gyrase subunit B</fullName>
        <ecNumber evidence="10">5.6.2.2</ecNumber>
    </recommendedName>
</protein>
<dbReference type="Gene3D" id="3.30.565.10">
    <property type="entry name" value="Histidine kinase-like ATPase, C-terminal domain"/>
    <property type="match status" value="1"/>
</dbReference>
<name>A0ABS3YMT3_9BACT</name>
<dbReference type="CDD" id="cd03366">
    <property type="entry name" value="TOPRIM_TopoIIA_GyrB"/>
    <property type="match status" value="1"/>
</dbReference>
<accession>A0ABS3YMT3</accession>
<feature type="domain" description="Toprim" evidence="11">
    <location>
        <begin position="437"/>
        <end position="556"/>
    </location>
</feature>
<dbReference type="InterPro" id="IPR002288">
    <property type="entry name" value="DNA_gyrase_B_C"/>
</dbReference>
<keyword evidence="7 10" id="KW-0799">Topoisomerase</keyword>
<keyword evidence="4 10" id="KW-0547">Nucleotide-binding</keyword>
<organism evidence="12 13">
    <name type="scientific">Niastella soli</name>
    <dbReference type="NCBI Taxonomy" id="2821487"/>
    <lineage>
        <taxon>Bacteria</taxon>
        <taxon>Pseudomonadati</taxon>
        <taxon>Bacteroidota</taxon>
        <taxon>Chitinophagia</taxon>
        <taxon>Chitinophagales</taxon>
        <taxon>Chitinophagaceae</taxon>
        <taxon>Niastella</taxon>
    </lineage>
</organism>
<evidence type="ECO:0000256" key="2">
    <source>
        <dbReference type="ARBA" id="ARBA00010708"/>
    </source>
</evidence>
<dbReference type="InterPro" id="IPR011557">
    <property type="entry name" value="GyrB"/>
</dbReference>
<evidence type="ECO:0000256" key="5">
    <source>
        <dbReference type="ARBA" id="ARBA00022840"/>
    </source>
</evidence>
<evidence type="ECO:0000256" key="3">
    <source>
        <dbReference type="ARBA" id="ARBA00022723"/>
    </source>
</evidence>
<dbReference type="InterPro" id="IPR018522">
    <property type="entry name" value="TopoIIA_CS"/>
</dbReference>
<dbReference type="InterPro" id="IPR013506">
    <property type="entry name" value="Topo_IIA_bsu_dom2"/>
</dbReference>
<dbReference type="SUPFAM" id="SSF55874">
    <property type="entry name" value="ATPase domain of HSP90 chaperone/DNA topoisomerase II/histidine kinase"/>
    <property type="match status" value="1"/>
</dbReference>
<dbReference type="CDD" id="cd16928">
    <property type="entry name" value="HATPase_GyrB-like"/>
    <property type="match status" value="1"/>
</dbReference>
<evidence type="ECO:0000256" key="6">
    <source>
        <dbReference type="ARBA" id="ARBA00022842"/>
    </source>
</evidence>
<feature type="binding site" evidence="10">
    <location>
        <position position="521"/>
    </location>
    <ligand>
        <name>Mg(2+)</name>
        <dbReference type="ChEBI" id="CHEBI:18420"/>
        <label>2</label>
    </ligand>
</feature>
<evidence type="ECO:0000313" key="12">
    <source>
        <dbReference type="EMBL" id="MBO9199207.1"/>
    </source>
</evidence>
<keyword evidence="3 10" id="KW-0479">Metal-binding</keyword>
<dbReference type="InterPro" id="IPR020568">
    <property type="entry name" value="Ribosomal_Su5_D2-typ_SF"/>
</dbReference>
<comment type="subunit">
    <text evidence="10">Heterotetramer, composed of two GyrA and two GyrB chains. In the heterotetramer, GyrA contains the active site tyrosine that forms a transient covalent intermediate with DNA, while GyrB binds cofactors and catalyzes ATP hydrolysis.</text>
</comment>
<keyword evidence="13" id="KW-1185">Reference proteome</keyword>
<keyword evidence="9 10" id="KW-0413">Isomerase</keyword>
<dbReference type="InterPro" id="IPR036890">
    <property type="entry name" value="HATPase_C_sf"/>
</dbReference>
<dbReference type="PANTHER" id="PTHR45866:SF1">
    <property type="entry name" value="DNA GYRASE SUBUNIT B, MITOCHONDRIAL"/>
    <property type="match status" value="1"/>
</dbReference>
<feature type="binding site" evidence="10">
    <location>
        <position position="521"/>
    </location>
    <ligand>
        <name>Mg(2+)</name>
        <dbReference type="ChEBI" id="CHEBI:18420"/>
        <label>1</label>
        <note>catalytic</note>
    </ligand>
</feature>
<comment type="catalytic activity">
    <reaction evidence="1 10">
        <text>ATP-dependent breakage, passage and rejoining of double-stranded DNA.</text>
        <dbReference type="EC" id="5.6.2.2"/>
    </reaction>
</comment>
<dbReference type="Pfam" id="PF00986">
    <property type="entry name" value="DNA_gyraseB_C"/>
    <property type="match status" value="1"/>
</dbReference>
<proteinExistence type="inferred from homology"/>
<dbReference type="HAMAP" id="MF_01898">
    <property type="entry name" value="GyrB"/>
    <property type="match status" value="1"/>
</dbReference>
<dbReference type="SMART" id="SM00433">
    <property type="entry name" value="TOP2c"/>
    <property type="match status" value="1"/>
</dbReference>
<dbReference type="PRINTS" id="PR01159">
    <property type="entry name" value="DNAGYRASEB"/>
</dbReference>
<gene>
    <name evidence="10 12" type="primary">gyrB</name>
    <name evidence="12" type="ORF">J7I42_02955</name>
</gene>
<dbReference type="InterPro" id="IPR014721">
    <property type="entry name" value="Ribsml_uS5_D2-typ_fold_subgr"/>
</dbReference>
<dbReference type="Proteomes" id="UP000677244">
    <property type="component" value="Unassembled WGS sequence"/>
</dbReference>
<dbReference type="Pfam" id="PF02518">
    <property type="entry name" value="HATPase_c"/>
    <property type="match status" value="1"/>
</dbReference>
<dbReference type="NCBIfam" id="TIGR01059">
    <property type="entry name" value="gyrB"/>
    <property type="match status" value="1"/>
</dbReference>
<dbReference type="PROSITE" id="PS00177">
    <property type="entry name" value="TOPOISOMERASE_II"/>
    <property type="match status" value="1"/>
</dbReference>
<evidence type="ECO:0000256" key="1">
    <source>
        <dbReference type="ARBA" id="ARBA00000185"/>
    </source>
</evidence>
<evidence type="ECO:0000259" key="11">
    <source>
        <dbReference type="PROSITE" id="PS50880"/>
    </source>
</evidence>
<dbReference type="InterPro" id="IPR034160">
    <property type="entry name" value="TOPRIM_GyrB"/>
</dbReference>
<comment type="similarity">
    <text evidence="2 10">Belongs to the type II topoisomerase GyrB family.</text>
</comment>
<dbReference type="CDD" id="cd00822">
    <property type="entry name" value="TopoII_Trans_DNA_gyrase"/>
    <property type="match status" value="1"/>
</dbReference>
<dbReference type="EC" id="5.6.2.2" evidence="10"/>
<dbReference type="InterPro" id="IPR006171">
    <property type="entry name" value="TOPRIM_dom"/>
</dbReference>
<dbReference type="InterPro" id="IPR013760">
    <property type="entry name" value="Topo_IIA-like_dom_sf"/>
</dbReference>
<keyword evidence="6 10" id="KW-0460">Magnesium</keyword>
<feature type="binding site" evidence="10">
    <location>
        <position position="523"/>
    </location>
    <ligand>
        <name>Mg(2+)</name>
        <dbReference type="ChEBI" id="CHEBI:18420"/>
        <label>2</label>
    </ligand>
</feature>
<dbReference type="PRINTS" id="PR00418">
    <property type="entry name" value="TPI2FAMILY"/>
</dbReference>
<dbReference type="NCBIfam" id="NF011501">
    <property type="entry name" value="PRK14939.1"/>
    <property type="match status" value="1"/>
</dbReference>
<dbReference type="SUPFAM" id="SSF56719">
    <property type="entry name" value="Type II DNA topoisomerase"/>
    <property type="match status" value="1"/>
</dbReference>
<dbReference type="Gene3D" id="3.30.230.10">
    <property type="match status" value="1"/>
</dbReference>
<evidence type="ECO:0000256" key="8">
    <source>
        <dbReference type="ARBA" id="ARBA00023125"/>
    </source>
</evidence>
<feature type="site" description="Interaction with DNA" evidence="10">
    <location>
        <position position="471"/>
    </location>
</feature>
<evidence type="ECO:0000313" key="13">
    <source>
        <dbReference type="Proteomes" id="UP000677244"/>
    </source>
</evidence>
<dbReference type="PROSITE" id="PS50880">
    <property type="entry name" value="TOPRIM"/>
    <property type="match status" value="1"/>
</dbReference>
<comment type="caution">
    <text evidence="12">The sequence shown here is derived from an EMBL/GenBank/DDBJ whole genome shotgun (WGS) entry which is preliminary data.</text>
</comment>
<evidence type="ECO:0000256" key="7">
    <source>
        <dbReference type="ARBA" id="ARBA00023029"/>
    </source>
</evidence>
<dbReference type="InterPro" id="IPR001241">
    <property type="entry name" value="Topo_IIA"/>
</dbReference>
<dbReference type="Gene3D" id="3.40.50.670">
    <property type="match status" value="1"/>
</dbReference>
<dbReference type="InterPro" id="IPR000565">
    <property type="entry name" value="Topo_IIA_B"/>
</dbReference>
<dbReference type="NCBIfam" id="NF004189">
    <property type="entry name" value="PRK05644.1"/>
    <property type="match status" value="1"/>
</dbReference>
<dbReference type="PANTHER" id="PTHR45866">
    <property type="entry name" value="DNA GYRASE/TOPOISOMERASE SUBUNIT B"/>
    <property type="match status" value="1"/>
</dbReference>
<sequence length="659" mass="73342">MATETTEIPINANNGYGADSIQVLEGLEAVRKRPAMYIGDIGEKGLHHLVYEVVDNSIDEALAGYCKNIVVTIHEDNSVSVDDDGRGIPTGINSKEKKSALEMVMTILHAGGKFDKNTYKVSGGLHGVGVSCVNALSSKLHVTVQREDKIFEQEYRIGVPQYEVREIGASSKTGTLVHFWPDTTIFTVNVYKKDILEGRLRELAYLNRGIRITLIDLREKDDNGESYSKTFYSEGGIIEFVEMLDKNAGRSTLLPNIINVEGRDEETNVAVEVALTYNDSYSEHIYSYVNNINTIEGGTHVTGFRRALTRVFKSYGDRQNLFEKAKVEIEGDDFREGLSAIISVKVPEPQFEGQTKTKLGNSEVSGVVDSTVSKVLEAYLEENPKEAKNIIAKVILAAQARAAARKARELVQRKSVLTGGGLPGKLADCSDRNPERCELFLVEGDSAGGTAKQGRERAFQAILPLRGKILNVEKAMEHKIYENEEIRNMYTALGVTVGTPEDPKALNLAKLRYHKLIIMTDADVDGSHIATLILTFIYRYMKEMVEQGYVYIAQPPLYLVKKGKESAYAWNEEQRKALVEKLGGGKEESVGIQRYKGLGEMNAEQLWETTMNPDSRTLKRVTIESAAEADRIFSMLMGDEVAPRREFIESHAKYARLDV</sequence>
<dbReference type="SUPFAM" id="SSF54211">
    <property type="entry name" value="Ribosomal protein S5 domain 2-like"/>
    <property type="match status" value="1"/>
</dbReference>
<keyword evidence="10" id="KW-0963">Cytoplasm</keyword>
<dbReference type="InterPro" id="IPR003594">
    <property type="entry name" value="HATPase_dom"/>
</dbReference>
<dbReference type="SMART" id="SM00387">
    <property type="entry name" value="HATPase_c"/>
    <property type="match status" value="1"/>
</dbReference>
<keyword evidence="8" id="KW-0238">DNA-binding</keyword>
<comment type="subcellular location">
    <subcellularLocation>
        <location evidence="10">Cytoplasm</location>
    </subcellularLocation>
</comment>
<dbReference type="Pfam" id="PF01751">
    <property type="entry name" value="Toprim"/>
    <property type="match status" value="1"/>
</dbReference>
<dbReference type="EMBL" id="JAGHKO010000001">
    <property type="protein sequence ID" value="MBO9199207.1"/>
    <property type="molecule type" value="Genomic_DNA"/>
</dbReference>
<comment type="miscellaneous">
    <text evidence="10">Few gyrases are as efficient as E.coli at forming negative supercoils. Not all organisms have 2 type II topoisomerases; in organisms with a single type II topoisomerase this enzyme also has to decatenate newly replicated chromosomes.</text>
</comment>
<dbReference type="Pfam" id="PF00204">
    <property type="entry name" value="DNA_gyraseB"/>
    <property type="match status" value="1"/>
</dbReference>
<evidence type="ECO:0000256" key="4">
    <source>
        <dbReference type="ARBA" id="ARBA00022741"/>
    </source>
</evidence>
<evidence type="ECO:0000256" key="9">
    <source>
        <dbReference type="ARBA" id="ARBA00023235"/>
    </source>
</evidence>
<comment type="function">
    <text evidence="10">A type II topoisomerase that negatively supercoils closed circular double-stranded (ds) DNA in an ATP-dependent manner to modulate DNA topology and maintain chromosomes in an underwound state. Negative supercoiling favors strand separation, and DNA replication, transcription, recombination and repair, all of which involve strand separation. Also able to catalyze the interconversion of other topological isomers of dsDNA rings, including catenanes and knotted rings. Type II topoisomerases break and join 2 DNA strands simultaneously in an ATP-dependent manner.</text>
</comment>
<dbReference type="RefSeq" id="WP_209137279.1">
    <property type="nucleotide sequence ID" value="NZ_JAGHKO010000001.1"/>
</dbReference>
<feature type="site" description="Interaction with DNA" evidence="10">
    <location>
        <position position="468"/>
    </location>
</feature>